<evidence type="ECO:0000313" key="2">
    <source>
        <dbReference type="EMBL" id="HIS73766.1"/>
    </source>
</evidence>
<accession>A0A9D1FH49</accession>
<evidence type="ECO:0000313" key="3">
    <source>
        <dbReference type="Proteomes" id="UP000886865"/>
    </source>
</evidence>
<dbReference type="InterPro" id="IPR053136">
    <property type="entry name" value="UTP_pyrophosphatase-like"/>
</dbReference>
<dbReference type="Gene3D" id="3.30.2010.10">
    <property type="entry name" value="Metalloproteases ('zincins'), catalytic domain"/>
    <property type="match status" value="1"/>
</dbReference>
<comment type="caution">
    <text evidence="2">The sequence shown here is derived from an EMBL/GenBank/DDBJ whole genome shotgun (WGS) entry which is preliminary data.</text>
</comment>
<reference evidence="2" key="2">
    <citation type="journal article" date="2021" name="PeerJ">
        <title>Extensive microbial diversity within the chicken gut microbiome revealed by metagenomics and culture.</title>
        <authorList>
            <person name="Gilroy R."/>
            <person name="Ravi A."/>
            <person name="Getino M."/>
            <person name="Pursley I."/>
            <person name="Horton D.L."/>
            <person name="Alikhan N.F."/>
            <person name="Baker D."/>
            <person name="Gharbi K."/>
            <person name="Hall N."/>
            <person name="Watson M."/>
            <person name="Adriaenssens E.M."/>
            <person name="Foster-Nyarko E."/>
            <person name="Jarju S."/>
            <person name="Secka A."/>
            <person name="Antonio M."/>
            <person name="Oren A."/>
            <person name="Chaudhuri R.R."/>
            <person name="La Ragione R."/>
            <person name="Hildebrand F."/>
            <person name="Pallen M.J."/>
        </authorList>
    </citation>
    <scope>NUCLEOTIDE SEQUENCE</scope>
    <source>
        <strain evidence="2">CHK152-2871</strain>
    </source>
</reference>
<dbReference type="InterPro" id="IPR002725">
    <property type="entry name" value="YgjP-like_metallopeptidase"/>
</dbReference>
<feature type="domain" description="YgjP-like metallopeptidase" evidence="1">
    <location>
        <begin position="92"/>
        <end position="196"/>
    </location>
</feature>
<dbReference type="Proteomes" id="UP000886865">
    <property type="component" value="Unassembled WGS sequence"/>
</dbReference>
<reference evidence="2" key="1">
    <citation type="submission" date="2020-10" db="EMBL/GenBank/DDBJ databases">
        <authorList>
            <person name="Gilroy R."/>
        </authorList>
    </citation>
    <scope>NUCLEOTIDE SEQUENCE</scope>
    <source>
        <strain evidence="2">CHK152-2871</strain>
    </source>
</reference>
<evidence type="ECO:0000259" key="1">
    <source>
        <dbReference type="Pfam" id="PF01863"/>
    </source>
</evidence>
<dbReference type="EMBL" id="DVJQ01000018">
    <property type="protein sequence ID" value="HIS73766.1"/>
    <property type="molecule type" value="Genomic_DNA"/>
</dbReference>
<dbReference type="Pfam" id="PF01863">
    <property type="entry name" value="YgjP-like"/>
    <property type="match status" value="1"/>
</dbReference>
<name>A0A9D1FH49_9BACT</name>
<gene>
    <name evidence="2" type="ORF">IAA86_01945</name>
</gene>
<dbReference type="PANTHER" id="PTHR30399">
    <property type="entry name" value="UNCHARACTERIZED PROTEIN YGJP"/>
    <property type="match status" value="1"/>
</dbReference>
<dbReference type="PANTHER" id="PTHR30399:SF1">
    <property type="entry name" value="UTP PYROPHOSPHATASE"/>
    <property type="match status" value="1"/>
</dbReference>
<organism evidence="2 3">
    <name type="scientific">Candidatus Galligastranaerophilus intestinavium</name>
    <dbReference type="NCBI Taxonomy" id="2840836"/>
    <lineage>
        <taxon>Bacteria</taxon>
        <taxon>Candidatus Galligastranaerophilus</taxon>
    </lineage>
</organism>
<dbReference type="CDD" id="cd07344">
    <property type="entry name" value="M48_yhfN_like"/>
    <property type="match status" value="1"/>
</dbReference>
<protein>
    <submittedName>
        <fullName evidence="2">M48 family metallopeptidase</fullName>
    </submittedName>
</protein>
<proteinExistence type="predicted"/>
<sequence length="200" mass="23432">MSLLNLFSKKRSCQKIEEIDGIKFKFRKNPLSKCVRISLKSQDSVLVTLPRRASFEYARNFALKNLNNIKNAAKKICPKVYCLDGITYATKDEFLKKLRTKAKDYLPKRLDEIAHSYGYKYNKLALKYMKTRWGSCSFKNNINLNICLMTLENELIDYVLLHELVHTVEKNHGEGFWARLLIHMPDARVRNKVLKSRKVI</sequence>
<dbReference type="AlphaFoldDB" id="A0A9D1FH49"/>